<name>A0AAD3H696_9STRA</name>
<keyword evidence="3" id="KW-1185">Reference proteome</keyword>
<keyword evidence="1" id="KW-0472">Membrane</keyword>
<feature type="transmembrane region" description="Helical" evidence="1">
    <location>
        <begin position="12"/>
        <end position="28"/>
    </location>
</feature>
<reference evidence="2 3" key="1">
    <citation type="journal article" date="2021" name="Sci. Rep.">
        <title>The genome of the diatom Chaetoceros tenuissimus carries an ancient integrated fragment of an extant virus.</title>
        <authorList>
            <person name="Hongo Y."/>
            <person name="Kimura K."/>
            <person name="Takaki Y."/>
            <person name="Yoshida Y."/>
            <person name="Baba S."/>
            <person name="Kobayashi G."/>
            <person name="Nagasaki K."/>
            <person name="Hano T."/>
            <person name="Tomaru Y."/>
        </authorList>
    </citation>
    <scope>NUCLEOTIDE SEQUENCE [LARGE SCALE GENOMIC DNA]</scope>
    <source>
        <strain evidence="2 3">NIES-3715</strain>
    </source>
</reference>
<organism evidence="2 3">
    <name type="scientific">Chaetoceros tenuissimus</name>
    <dbReference type="NCBI Taxonomy" id="426638"/>
    <lineage>
        <taxon>Eukaryota</taxon>
        <taxon>Sar</taxon>
        <taxon>Stramenopiles</taxon>
        <taxon>Ochrophyta</taxon>
        <taxon>Bacillariophyta</taxon>
        <taxon>Coscinodiscophyceae</taxon>
        <taxon>Chaetocerotophycidae</taxon>
        <taxon>Chaetocerotales</taxon>
        <taxon>Chaetocerotaceae</taxon>
        <taxon>Chaetoceros</taxon>
    </lineage>
</organism>
<dbReference type="Proteomes" id="UP001054902">
    <property type="component" value="Unassembled WGS sequence"/>
</dbReference>
<dbReference type="AlphaFoldDB" id="A0AAD3H696"/>
<gene>
    <name evidence="2" type="ORF">CTEN210_08663</name>
</gene>
<evidence type="ECO:0000313" key="3">
    <source>
        <dbReference type="Proteomes" id="UP001054902"/>
    </source>
</evidence>
<dbReference type="Pfam" id="PF21900">
    <property type="entry name" value="DUF6920"/>
    <property type="match status" value="1"/>
</dbReference>
<keyword evidence="1" id="KW-0812">Transmembrane</keyword>
<evidence type="ECO:0000256" key="1">
    <source>
        <dbReference type="SAM" id="Phobius"/>
    </source>
</evidence>
<dbReference type="InterPro" id="IPR054213">
    <property type="entry name" value="DUF6920"/>
</dbReference>
<comment type="caution">
    <text evidence="2">The sequence shown here is derived from an EMBL/GenBank/DDBJ whole genome shotgun (WGS) entry which is preliminary data.</text>
</comment>
<proteinExistence type="predicted"/>
<accession>A0AAD3H696</accession>
<dbReference type="EMBL" id="BLLK01000045">
    <property type="protein sequence ID" value="GFH52187.1"/>
    <property type="molecule type" value="Genomic_DNA"/>
</dbReference>
<sequence>MNNILNESHTQAIGAFVAGSILMVCLGYKRWHQETKAMIDKIVHDECVSGFNDKHEIYIHDTLNSLPLAIQQYLRKVLFLVDDYDNGKDYIMNKPLAIIKTMECKQDGSISNKGTWLNLTAEQVSFASPVDPGFVWSCKAPICPSIPLLRKLNIFARDSYVNGAGELSVSALGLVPLTKVSGTPEASTAELLRWLAEAPFYPTCFLPQSGASIHWVKDTKQMKGPWSEHYGQFARGQVSDNDDRVVAEVQYNFDEDGLISSIRAYRMKDENDSRLSPWECLLRNYEVVDGMLIPVDVDVGYWVDEKLEVYFKGHYSDFKFKYFE</sequence>
<evidence type="ECO:0000313" key="2">
    <source>
        <dbReference type="EMBL" id="GFH52187.1"/>
    </source>
</evidence>
<keyword evidence="1" id="KW-1133">Transmembrane helix</keyword>
<protein>
    <submittedName>
        <fullName evidence="2">Uncharacterized protein</fullName>
    </submittedName>
</protein>